<dbReference type="Pfam" id="PF14434">
    <property type="entry name" value="Imm6"/>
    <property type="match status" value="1"/>
</dbReference>
<sequence>MDITKLEQKNKCIFAIKLAEKASSYLKESNVKGLINEAIEVSWKWVHTEENVGEVLYNFLDNEENGFTLFQEMEEDEKK</sequence>
<proteinExistence type="predicted"/>
<organism evidence="1 2">
    <name type="scientific">Eisenbergiella tayi</name>
    <dbReference type="NCBI Taxonomy" id="1432052"/>
    <lineage>
        <taxon>Bacteria</taxon>
        <taxon>Bacillati</taxon>
        <taxon>Bacillota</taxon>
        <taxon>Clostridia</taxon>
        <taxon>Lachnospirales</taxon>
        <taxon>Lachnospiraceae</taxon>
        <taxon>Eisenbergiella</taxon>
    </lineage>
</organism>
<gene>
    <name evidence="1" type="ORF">BEH84_03434</name>
</gene>
<dbReference type="RefSeq" id="WP_069157703.1">
    <property type="nucleotide sequence ID" value="NZ_JAYAZY010000013.1"/>
</dbReference>
<name>A0A1E3AQI8_9FIRM</name>
<protein>
    <submittedName>
        <fullName evidence="1">Uncharacterized protein</fullName>
    </submittedName>
</protein>
<dbReference type="InterPro" id="IPR025674">
    <property type="entry name" value="Imm6"/>
</dbReference>
<evidence type="ECO:0000313" key="2">
    <source>
        <dbReference type="Proteomes" id="UP000095003"/>
    </source>
</evidence>
<dbReference type="AlphaFoldDB" id="A0A1E3AQI8"/>
<comment type="caution">
    <text evidence="1">The sequence shown here is derived from an EMBL/GenBank/DDBJ whole genome shotgun (WGS) entry which is preliminary data.</text>
</comment>
<dbReference type="Proteomes" id="UP000095003">
    <property type="component" value="Unassembled WGS sequence"/>
</dbReference>
<evidence type="ECO:0000313" key="1">
    <source>
        <dbReference type="EMBL" id="ODM11005.1"/>
    </source>
</evidence>
<dbReference type="EMBL" id="MCGI01000003">
    <property type="protein sequence ID" value="ODM11005.1"/>
    <property type="molecule type" value="Genomic_DNA"/>
</dbReference>
<reference evidence="1 2" key="1">
    <citation type="submission" date="2016-07" db="EMBL/GenBank/DDBJ databases">
        <title>Characterization of isolates of Eisenbergiella tayi derived from blood cultures, using whole genome sequencing.</title>
        <authorList>
            <person name="Burdz T."/>
            <person name="Wiebe D."/>
            <person name="Huynh C."/>
            <person name="Bernard K."/>
        </authorList>
    </citation>
    <scope>NUCLEOTIDE SEQUENCE [LARGE SCALE GENOMIC DNA]</scope>
    <source>
        <strain evidence="1 2">NML 120489</strain>
    </source>
</reference>
<accession>A0A1E3AQI8</accession>